<feature type="chain" id="PRO_5039188484" description="PE-PGRS family protein" evidence="2">
    <location>
        <begin position="21"/>
        <end position="228"/>
    </location>
</feature>
<dbReference type="InterPro" id="IPR048996">
    <property type="entry name" value="PGRS_rpt"/>
</dbReference>
<sequence length="228" mass="21405">MGAAASVGAFLAFGMAPLAAAPTAGADFDDLVSDLFDPSAWGNLSGDFDSLFSSTGWDSAGAADAGGAAMAQMWETYFYMPLHDSEQAWINSDFGSQVDGVINQLFAPFTEGFCGIICNGVDGTEADPDGGNGGLWLGDGGDGWSSTEAEVVGGNGGHAGGIGNGGDGGAGGLGADGGDGGNGGEMWGNGGDGGDGGAGGNGGDGGNGGNGGNAGQGADGAGTAGAGG</sequence>
<reference evidence="3 4" key="1">
    <citation type="submission" date="2017-02" db="EMBL/GenBank/DDBJ databases">
        <title>The new phylogeny of genus Mycobacterium.</title>
        <authorList>
            <person name="Tortoli E."/>
            <person name="Trovato A."/>
            <person name="Cirillo D.M."/>
        </authorList>
    </citation>
    <scope>NUCLEOTIDE SEQUENCE [LARGE SCALE GENOMIC DNA]</scope>
    <source>
        <strain evidence="3 4">DSM 45093</strain>
    </source>
</reference>
<evidence type="ECO:0000256" key="1">
    <source>
        <dbReference type="SAM" id="MobiDB-lite"/>
    </source>
</evidence>
<dbReference type="Pfam" id="PF21526">
    <property type="entry name" value="PGRS"/>
    <property type="match status" value="1"/>
</dbReference>
<evidence type="ECO:0000313" key="4">
    <source>
        <dbReference type="Proteomes" id="UP000192713"/>
    </source>
</evidence>
<gene>
    <name evidence="3" type="ORF">BST28_09400</name>
</gene>
<feature type="region of interest" description="Disordered" evidence="1">
    <location>
        <begin position="170"/>
        <end position="228"/>
    </location>
</feature>
<comment type="caution">
    <text evidence="3">The sequence shown here is derived from an EMBL/GenBank/DDBJ whole genome shotgun (WGS) entry which is preliminary data.</text>
</comment>
<feature type="non-terminal residue" evidence="3">
    <location>
        <position position="228"/>
    </location>
</feature>
<organism evidence="3 4">
    <name type="scientific">Mycolicibacter kumamotonensis</name>
    <dbReference type="NCBI Taxonomy" id="354243"/>
    <lineage>
        <taxon>Bacteria</taxon>
        <taxon>Bacillati</taxon>
        <taxon>Actinomycetota</taxon>
        <taxon>Actinomycetes</taxon>
        <taxon>Mycobacteriales</taxon>
        <taxon>Mycobacteriaceae</taxon>
        <taxon>Mycolicibacter</taxon>
    </lineage>
</organism>
<proteinExistence type="predicted"/>
<accession>A0A1X0E8F2</accession>
<dbReference type="Proteomes" id="UP000192713">
    <property type="component" value="Unassembled WGS sequence"/>
</dbReference>
<dbReference type="EMBL" id="MVHU01000011">
    <property type="protein sequence ID" value="ORA80280.1"/>
    <property type="molecule type" value="Genomic_DNA"/>
</dbReference>
<protein>
    <recommendedName>
        <fullName evidence="5">PE-PGRS family protein</fullName>
    </recommendedName>
</protein>
<keyword evidence="2" id="KW-0732">Signal</keyword>
<evidence type="ECO:0000256" key="2">
    <source>
        <dbReference type="SAM" id="SignalP"/>
    </source>
</evidence>
<feature type="signal peptide" evidence="2">
    <location>
        <begin position="1"/>
        <end position="20"/>
    </location>
</feature>
<dbReference type="AlphaFoldDB" id="A0A1X0E8F2"/>
<name>A0A1X0E8F2_9MYCO</name>
<evidence type="ECO:0008006" key="5">
    <source>
        <dbReference type="Google" id="ProtNLM"/>
    </source>
</evidence>
<evidence type="ECO:0000313" key="3">
    <source>
        <dbReference type="EMBL" id="ORA80280.1"/>
    </source>
</evidence>
<dbReference type="RefSeq" id="WP_337339085.1">
    <property type="nucleotide sequence ID" value="NZ_LFOE01000037.1"/>
</dbReference>